<dbReference type="UniPathway" id="UPA00253">
    <property type="reaction ID" value="UER00334"/>
</dbReference>
<keyword evidence="3 4" id="KW-0436">Ligase</keyword>
<evidence type="ECO:0000313" key="7">
    <source>
        <dbReference type="Proteomes" id="UP000320078"/>
    </source>
</evidence>
<keyword evidence="7" id="KW-1185">Reference proteome</keyword>
<name>A0A559KJC5_9MOLU</name>
<evidence type="ECO:0000256" key="3">
    <source>
        <dbReference type="ARBA" id="ARBA00022598"/>
    </source>
</evidence>
<evidence type="ECO:0000256" key="1">
    <source>
        <dbReference type="ARBA" id="ARBA00005188"/>
    </source>
</evidence>
<dbReference type="PANTHER" id="PTHR23090:SF9">
    <property type="entry name" value="GLUTAMINE-DEPENDENT NAD(+) SYNTHETASE"/>
    <property type="match status" value="1"/>
</dbReference>
<reference evidence="6 7" key="1">
    <citation type="submission" date="2019-06" db="EMBL/GenBank/DDBJ databases">
        <title>Draft Genome Sequence of Candidatus Phytoplasma pini-Related Strain MDPP: A Resource for Comparative Genomics of Gymnosperm-infecting Phytoplasmas.</title>
        <authorList>
            <person name="Cai W."/>
            <person name="Costanzo S."/>
            <person name="Shao J."/>
            <person name="Zhao Y."/>
            <person name="Davis R."/>
        </authorList>
    </citation>
    <scope>NUCLEOTIDE SEQUENCE [LARGE SCALE GENOMIC DNA]</scope>
    <source>
        <strain evidence="6 7">MDPP</strain>
    </source>
</reference>
<dbReference type="Gene3D" id="1.10.10.1140">
    <property type="entry name" value="Glutamine-dependent NAD+ synthetase, C-terminal domain"/>
    <property type="match status" value="1"/>
</dbReference>
<dbReference type="PIRSF" id="PIRSF006630">
    <property type="entry name" value="NADS_GAT"/>
    <property type="match status" value="1"/>
</dbReference>
<dbReference type="GO" id="GO:0003952">
    <property type="term" value="F:NAD+ synthase (glutamine-hydrolyzing) activity"/>
    <property type="evidence" value="ECO:0007669"/>
    <property type="project" value="UniProtKB-UniRule"/>
</dbReference>
<dbReference type="CDD" id="cd07570">
    <property type="entry name" value="GAT_Gln-NAD-synth"/>
    <property type="match status" value="1"/>
</dbReference>
<evidence type="ECO:0000256" key="4">
    <source>
        <dbReference type="PIRNR" id="PIRNR006630"/>
    </source>
</evidence>
<keyword evidence="4" id="KW-0067">ATP-binding</keyword>
<comment type="similarity">
    <text evidence="2 4">In the C-terminal section; belongs to the NAD synthetase family.</text>
</comment>
<sequence>MYKDGFLKVELATPPIYTGNPFKNAQNIISVLNKTQASFVLFSELCLSGYKSKDLFFEKTFLEENLKALSFMIQNNIFEGIYLIGMPFSFQEILFNVAIVLQKNKILGIVPKQTIPNYKEFDEKRWFQSGKIIPTQVIDFLDQKVQFGNILFKNKQQDIVFGVEICQDLWNIESPSDLLVLNGAHLIFNLSASTEHIGKSHLRKMAVVDHSRKHIGGYFYTSNGVTESSDDILLSNHKIAAMLGDVIGEKDLSTIDDSLIVDVSIDTIKYQRRIDTTYGDQIIGKKLPFFISYFDLNEVDVYKFEDDNFNSKPFVSKDGLKEQLQLINKIQILSFKNKLSFIPDILVIFEMKERLNEFLTFLNIIQSFSLAHKSLEKLFVILREKDFQDKTLLVDVQNILIDCGINNLILNENENYFSENIKNLIEKKYKLGFFNNNLTSQPNKLFLESDNLSEIALGQFQKDYSTDYVYNMNIGLPNTLMVELIRFHLEESKIISIKSSTQKKYLKKIEEFLTQKIIIEDFILFYHLNHNFNKKQIAFLLQKIFVLPFEDSLKLVKVYIYDFYNSQYKRQIISSGPKITLYSLSPRTELKLSIDVRRQEE</sequence>
<dbReference type="EMBL" id="VIAE01000005">
    <property type="protein sequence ID" value="TVY12233.1"/>
    <property type="molecule type" value="Genomic_DNA"/>
</dbReference>
<comment type="pathway">
    <text evidence="1 4">Cofactor biosynthesis; NAD(+) biosynthesis; NAD(+) from deamido-NAD(+) (L-Gln route): step 1/1.</text>
</comment>
<keyword evidence="4" id="KW-0520">NAD</keyword>
<dbReference type="RefSeq" id="WP_144658405.1">
    <property type="nucleotide sequence ID" value="NZ_VIAE01000005.1"/>
</dbReference>
<dbReference type="GO" id="GO:0005524">
    <property type="term" value="F:ATP binding"/>
    <property type="evidence" value="ECO:0007669"/>
    <property type="project" value="UniProtKB-UniRule"/>
</dbReference>
<protein>
    <recommendedName>
        <fullName evidence="4">Glutamine-dependent NAD(+) synthetase</fullName>
        <ecNumber evidence="4">6.3.5.1</ecNumber>
    </recommendedName>
    <alternativeName>
        <fullName evidence="4">NAD(+) synthase [glutamine-hydrolyzing]</fullName>
    </alternativeName>
</protein>
<dbReference type="SUPFAM" id="SSF56317">
    <property type="entry name" value="Carbon-nitrogen hydrolase"/>
    <property type="match status" value="1"/>
</dbReference>
<dbReference type="GO" id="GO:0009435">
    <property type="term" value="P:NAD+ biosynthetic process"/>
    <property type="evidence" value="ECO:0007669"/>
    <property type="project" value="UniProtKB-UniRule"/>
</dbReference>
<dbReference type="Gene3D" id="3.60.110.10">
    <property type="entry name" value="Carbon-nitrogen hydrolase"/>
    <property type="match status" value="1"/>
</dbReference>
<dbReference type="GO" id="GO:0005737">
    <property type="term" value="C:cytoplasm"/>
    <property type="evidence" value="ECO:0007669"/>
    <property type="project" value="InterPro"/>
</dbReference>
<organism evidence="6 7">
    <name type="scientific">Candidatus Phytoplasma pini</name>
    <dbReference type="NCBI Taxonomy" id="267362"/>
    <lineage>
        <taxon>Bacteria</taxon>
        <taxon>Bacillati</taxon>
        <taxon>Mycoplasmatota</taxon>
        <taxon>Mollicutes</taxon>
        <taxon>Acholeplasmatales</taxon>
        <taxon>Acholeplasmataceae</taxon>
        <taxon>Candidatus Phytoplasma</taxon>
    </lineage>
</organism>
<dbReference type="EC" id="6.3.5.1" evidence="4"/>
<dbReference type="AlphaFoldDB" id="A0A559KJC5"/>
<dbReference type="InterPro" id="IPR003694">
    <property type="entry name" value="NAD_synthase"/>
</dbReference>
<evidence type="ECO:0000313" key="6">
    <source>
        <dbReference type="EMBL" id="TVY12233.1"/>
    </source>
</evidence>
<evidence type="ECO:0000259" key="5">
    <source>
        <dbReference type="PROSITE" id="PS50263"/>
    </source>
</evidence>
<comment type="catalytic activity">
    <reaction evidence="4">
        <text>deamido-NAD(+) + L-glutamine + ATP + H2O = L-glutamate + AMP + diphosphate + NAD(+) + H(+)</text>
        <dbReference type="Rhea" id="RHEA:24384"/>
        <dbReference type="ChEBI" id="CHEBI:15377"/>
        <dbReference type="ChEBI" id="CHEBI:15378"/>
        <dbReference type="ChEBI" id="CHEBI:29985"/>
        <dbReference type="ChEBI" id="CHEBI:30616"/>
        <dbReference type="ChEBI" id="CHEBI:33019"/>
        <dbReference type="ChEBI" id="CHEBI:57540"/>
        <dbReference type="ChEBI" id="CHEBI:58359"/>
        <dbReference type="ChEBI" id="CHEBI:58437"/>
        <dbReference type="ChEBI" id="CHEBI:456215"/>
        <dbReference type="EC" id="6.3.5.1"/>
    </reaction>
</comment>
<dbReference type="OrthoDB" id="9803818at2"/>
<accession>A0A559KJC5</accession>
<dbReference type="InterPro" id="IPR003010">
    <property type="entry name" value="C-N_Hydrolase"/>
</dbReference>
<keyword evidence="4" id="KW-0547">Nucleotide-binding</keyword>
<dbReference type="Pfam" id="PF00795">
    <property type="entry name" value="CN_hydrolase"/>
    <property type="match status" value="1"/>
</dbReference>
<dbReference type="PROSITE" id="PS50263">
    <property type="entry name" value="CN_HYDROLASE"/>
    <property type="match status" value="1"/>
</dbReference>
<feature type="domain" description="CN hydrolase" evidence="5">
    <location>
        <begin position="7"/>
        <end position="267"/>
    </location>
</feature>
<proteinExistence type="inferred from homology"/>
<dbReference type="PANTHER" id="PTHR23090">
    <property type="entry name" value="NH 3 /GLUTAMINE-DEPENDENT NAD + SYNTHETASE"/>
    <property type="match status" value="1"/>
</dbReference>
<dbReference type="InterPro" id="IPR041856">
    <property type="entry name" value="NAD+_synth_C"/>
</dbReference>
<dbReference type="GO" id="GO:0004359">
    <property type="term" value="F:glutaminase activity"/>
    <property type="evidence" value="ECO:0007669"/>
    <property type="project" value="InterPro"/>
</dbReference>
<dbReference type="InterPro" id="IPR014445">
    <property type="entry name" value="Gln-dep_NAD_synthase"/>
</dbReference>
<gene>
    <name evidence="6" type="primary">qns</name>
    <name evidence="6" type="ORF">MDPP_00241</name>
</gene>
<evidence type="ECO:0000256" key="2">
    <source>
        <dbReference type="ARBA" id="ARBA00007145"/>
    </source>
</evidence>
<comment type="caution">
    <text evidence="6">The sequence shown here is derived from an EMBL/GenBank/DDBJ whole genome shotgun (WGS) entry which is preliminary data.</text>
</comment>
<dbReference type="Proteomes" id="UP000320078">
    <property type="component" value="Unassembled WGS sequence"/>
</dbReference>
<dbReference type="InterPro" id="IPR036526">
    <property type="entry name" value="C-N_Hydrolase_sf"/>
</dbReference>